<feature type="domain" description="FAD-binding" evidence="5">
    <location>
        <begin position="316"/>
        <end position="364"/>
    </location>
</feature>
<keyword evidence="2" id="KW-0274">FAD</keyword>
<evidence type="ECO:0000313" key="7">
    <source>
        <dbReference type="Proteomes" id="UP000654345"/>
    </source>
</evidence>
<evidence type="ECO:0000256" key="4">
    <source>
        <dbReference type="ARBA" id="ARBA00023033"/>
    </source>
</evidence>
<accession>A0ABQ3V874</accession>
<dbReference type="PANTHER" id="PTHR47178">
    <property type="entry name" value="MONOOXYGENASE, FAD-BINDING"/>
    <property type="match status" value="1"/>
</dbReference>
<comment type="caution">
    <text evidence="6">The sequence shown here is derived from an EMBL/GenBank/DDBJ whole genome shotgun (WGS) entry which is preliminary data.</text>
</comment>
<dbReference type="EMBL" id="BNJG01000008">
    <property type="protein sequence ID" value="GHO60977.1"/>
    <property type="molecule type" value="Genomic_DNA"/>
</dbReference>
<dbReference type="InterPro" id="IPR002938">
    <property type="entry name" value="FAD-bd"/>
</dbReference>
<dbReference type="SUPFAM" id="SSF51905">
    <property type="entry name" value="FAD/NAD(P)-binding domain"/>
    <property type="match status" value="1"/>
</dbReference>
<evidence type="ECO:0000313" key="6">
    <source>
        <dbReference type="EMBL" id="GHO60977.1"/>
    </source>
</evidence>
<dbReference type="RefSeq" id="WP_201376992.1">
    <property type="nucleotide sequence ID" value="NZ_BNJG01000008.1"/>
</dbReference>
<proteinExistence type="predicted"/>
<evidence type="ECO:0000259" key="5">
    <source>
        <dbReference type="Pfam" id="PF01494"/>
    </source>
</evidence>
<evidence type="ECO:0000256" key="3">
    <source>
        <dbReference type="ARBA" id="ARBA00023002"/>
    </source>
</evidence>
<protein>
    <submittedName>
        <fullName evidence="6">Monooxygenase</fullName>
    </submittedName>
</protein>
<dbReference type="InterPro" id="IPR036188">
    <property type="entry name" value="FAD/NAD-bd_sf"/>
</dbReference>
<evidence type="ECO:0000256" key="1">
    <source>
        <dbReference type="ARBA" id="ARBA00022630"/>
    </source>
</evidence>
<keyword evidence="4 6" id="KW-0503">Monooxygenase</keyword>
<evidence type="ECO:0000256" key="2">
    <source>
        <dbReference type="ARBA" id="ARBA00022827"/>
    </source>
</evidence>
<dbReference type="Pfam" id="PF01494">
    <property type="entry name" value="FAD_binding_3"/>
    <property type="match status" value="1"/>
</dbReference>
<keyword evidence="3" id="KW-0560">Oxidoreductase</keyword>
<keyword evidence="7" id="KW-1185">Reference proteome</keyword>
<dbReference type="PRINTS" id="PR00420">
    <property type="entry name" value="RNGMNOXGNASE"/>
</dbReference>
<gene>
    <name evidence="6" type="ORF">KSB_94520</name>
</gene>
<dbReference type="Gene3D" id="3.50.50.60">
    <property type="entry name" value="FAD/NAD(P)-binding domain"/>
    <property type="match status" value="1"/>
</dbReference>
<dbReference type="GO" id="GO:0004497">
    <property type="term" value="F:monooxygenase activity"/>
    <property type="evidence" value="ECO:0007669"/>
    <property type="project" value="UniProtKB-KW"/>
</dbReference>
<keyword evidence="1" id="KW-0285">Flavoprotein</keyword>
<sequence length="396" mass="43503">MSTSSLHVIIIGGGLGGLCLAQGLRRVEIDVALYERDASPYTRKQGYRLHIDRRGIDALHSCLPPHLFDLCMATASRPGSQVTIVTKQLKPIKVIGFSREDSPTIVPVSTSVDRLTLREILLIGLDDIVHFGKEFLRYEYLSDGRVRAFFSDGTEACGDVLIAADGVNSRVRQQFLPHASIEETDVRCIYGKTLLTEATHSLIPDFLYRGFAQVVGFRFSLALGVVDFQQFPAEAARKFVPDACFHTTGSYLMWSLNAKRRHMGMSDDKLFGLDGAQLIQFVLQKTKRWHPTLRALLAAGDPEATFPIAVRTAVPCQPWKSTSTTLLGDAIHAMSPAGGSGANMALRDAHTLCQALKAAAYGERPLIPVIHDYEALMLEEGFEAVRFSASGGVLRR</sequence>
<name>A0ABQ3V874_9CHLR</name>
<organism evidence="6 7">
    <name type="scientific">Ktedonobacter robiniae</name>
    <dbReference type="NCBI Taxonomy" id="2778365"/>
    <lineage>
        <taxon>Bacteria</taxon>
        <taxon>Bacillati</taxon>
        <taxon>Chloroflexota</taxon>
        <taxon>Ktedonobacteria</taxon>
        <taxon>Ktedonobacterales</taxon>
        <taxon>Ktedonobacteraceae</taxon>
        <taxon>Ktedonobacter</taxon>
    </lineage>
</organism>
<dbReference type="Proteomes" id="UP000654345">
    <property type="component" value="Unassembled WGS sequence"/>
</dbReference>
<reference evidence="6 7" key="1">
    <citation type="journal article" date="2021" name="Int. J. Syst. Evol. Microbiol.">
        <title>Reticulibacter mediterranei gen. nov., sp. nov., within the new family Reticulibacteraceae fam. nov., and Ktedonospora formicarum gen. nov., sp. nov., Ktedonobacter robiniae sp. nov., Dictyobacter formicarum sp. nov. and Dictyobacter arantiisoli sp. nov., belonging to the class Ktedonobacteria.</title>
        <authorList>
            <person name="Yabe S."/>
            <person name="Zheng Y."/>
            <person name="Wang C.M."/>
            <person name="Sakai Y."/>
            <person name="Abe K."/>
            <person name="Yokota A."/>
            <person name="Donadio S."/>
            <person name="Cavaletti L."/>
            <person name="Monciardini P."/>
        </authorList>
    </citation>
    <scope>NUCLEOTIDE SEQUENCE [LARGE SCALE GENOMIC DNA]</scope>
    <source>
        <strain evidence="6 7">SOSP1-30</strain>
    </source>
</reference>
<dbReference type="PANTHER" id="PTHR47178:SF5">
    <property type="entry name" value="FAD-BINDING DOMAIN-CONTAINING PROTEIN"/>
    <property type="match status" value="1"/>
</dbReference>
<dbReference type="Pfam" id="PF13450">
    <property type="entry name" value="NAD_binding_8"/>
    <property type="match status" value="1"/>
</dbReference>